<comment type="caution">
    <text evidence="8">The sequence shown here is derived from an EMBL/GenBank/DDBJ whole genome shotgun (WGS) entry which is preliminary data.</text>
</comment>
<feature type="compositionally biased region" description="Basic residues" evidence="6">
    <location>
        <begin position="563"/>
        <end position="579"/>
    </location>
</feature>
<keyword evidence="2" id="KW-0808">Transferase</keyword>
<name>A0A5J4WNC4_9EUKA</name>
<feature type="compositionally biased region" description="Polar residues" evidence="6">
    <location>
        <begin position="524"/>
        <end position="540"/>
    </location>
</feature>
<dbReference type="Pfam" id="PF00069">
    <property type="entry name" value="Pkinase"/>
    <property type="match status" value="1"/>
</dbReference>
<evidence type="ECO:0000256" key="6">
    <source>
        <dbReference type="SAM" id="MobiDB-lite"/>
    </source>
</evidence>
<dbReference type="Gene3D" id="1.25.10.10">
    <property type="entry name" value="Leucine-rich Repeat Variant"/>
    <property type="match status" value="2"/>
</dbReference>
<evidence type="ECO:0000313" key="8">
    <source>
        <dbReference type="EMBL" id="KAA6396328.1"/>
    </source>
</evidence>
<feature type="compositionally biased region" description="Basic and acidic residues" evidence="6">
    <location>
        <begin position="504"/>
        <end position="515"/>
    </location>
</feature>
<dbReference type="InterPro" id="IPR008271">
    <property type="entry name" value="Ser/Thr_kinase_AS"/>
</dbReference>
<proteinExistence type="predicted"/>
<dbReference type="GO" id="GO:0004674">
    <property type="term" value="F:protein serine/threonine kinase activity"/>
    <property type="evidence" value="ECO:0007669"/>
    <property type="project" value="UniProtKB-EC"/>
</dbReference>
<dbReference type="InterPro" id="IPR050660">
    <property type="entry name" value="NEK_Ser/Thr_kinase"/>
</dbReference>
<dbReference type="AlphaFoldDB" id="A0A5J4WNC4"/>
<feature type="compositionally biased region" description="Low complexity" evidence="6">
    <location>
        <begin position="362"/>
        <end position="380"/>
    </location>
</feature>
<feature type="compositionally biased region" description="Basic residues" evidence="6">
    <location>
        <begin position="405"/>
        <end position="421"/>
    </location>
</feature>
<dbReference type="EC" id="2.7.11.1" evidence="1"/>
<feature type="compositionally biased region" description="Low complexity" evidence="6">
    <location>
        <begin position="327"/>
        <end position="353"/>
    </location>
</feature>
<accession>A0A5J4WNC4</accession>
<feature type="region of interest" description="Disordered" evidence="6">
    <location>
        <begin position="390"/>
        <end position="461"/>
    </location>
</feature>
<protein>
    <recommendedName>
        <fullName evidence="1">non-specific serine/threonine protein kinase</fullName>
        <ecNumber evidence="1">2.7.11.1</ecNumber>
    </recommendedName>
</protein>
<dbReference type="InterPro" id="IPR011989">
    <property type="entry name" value="ARM-like"/>
</dbReference>
<dbReference type="InterPro" id="IPR000719">
    <property type="entry name" value="Prot_kinase_dom"/>
</dbReference>
<feature type="compositionally biased region" description="Low complexity" evidence="6">
    <location>
        <begin position="301"/>
        <end position="320"/>
    </location>
</feature>
<gene>
    <name evidence="8" type="ORF">EZS28_008147</name>
</gene>
<dbReference type="PANTHER" id="PTHR43671:SF13">
    <property type="entry name" value="SERINE_THREONINE-PROTEIN KINASE NEK2"/>
    <property type="match status" value="1"/>
</dbReference>
<dbReference type="GO" id="GO:0005524">
    <property type="term" value="F:ATP binding"/>
    <property type="evidence" value="ECO:0007669"/>
    <property type="project" value="UniProtKB-KW"/>
</dbReference>
<keyword evidence="4" id="KW-0418">Kinase</keyword>
<feature type="compositionally biased region" description="Basic and acidic residues" evidence="6">
    <location>
        <begin position="446"/>
        <end position="456"/>
    </location>
</feature>
<feature type="compositionally biased region" description="Acidic residues" evidence="6">
    <location>
        <begin position="180"/>
        <end position="196"/>
    </location>
</feature>
<dbReference type="SUPFAM" id="SSF56112">
    <property type="entry name" value="Protein kinase-like (PK-like)"/>
    <property type="match status" value="1"/>
</dbReference>
<dbReference type="PANTHER" id="PTHR43671">
    <property type="entry name" value="SERINE/THREONINE-PROTEIN KINASE NEK"/>
    <property type="match status" value="1"/>
</dbReference>
<evidence type="ECO:0000259" key="7">
    <source>
        <dbReference type="PROSITE" id="PS50011"/>
    </source>
</evidence>
<feature type="region of interest" description="Disordered" evidence="6">
    <location>
        <begin position="300"/>
        <end position="353"/>
    </location>
</feature>
<evidence type="ECO:0000256" key="2">
    <source>
        <dbReference type="ARBA" id="ARBA00022679"/>
    </source>
</evidence>
<sequence length="1089" mass="126802">MPKQSDYQIIRALGHGAFGTTFLISEKATGQQCAWKRITITSDEDRRLAQLELEMLQRVRGDNLVQLLGSFEDKYEFFILMEYCDRGDLRKYMNGLVEKGESIDEEDVWNLLAQMIEALHCLHGMDIIHRDLKPENVFLTGENNQVKIGDFGLARIALQTQQYYTKVGGTTVYFSPELLDEDEDDDSSSGSEEETNNTDKKQTFIVVQTKESDIFALGEICYELITLKHPFADKKGKITNKRIRNCQVKQLPSHISEPLKQVVMMMLNKDPVRRPTTEQLLSNPEIARRIQQLKIRRITGNSNQEQIQSTSQTQSIQSPQIDEDTSEQQQQMISNQTTQPEQLQSSSQEQLETNTYSLSPRQQSGFYSISSSSSQQTQNSDNNINIQRKEEMNQNVQSSDQNKEGKKKKKRNRKKNKAKQKQAKDNDEESSEEENPKQLNQQEEEQNGKQNKDDKSSMCPFCKKPFSEQELELHINRNHINKEKVKFTHIQLPDNPQSQTDITNKQKEQLDKDQPNIKQIIYFNPQQEKSNTENEQQQVKENSDQQDEETNEKDTKGQISSQKKNKKTSGRARRRKAKKEKQIQGQKLSQEQEEILQKVVGRLQMFYKILEDLKSTNLKLQENACAKLNNLFEHIEDDEGRLITDKVGIVDQLLHIYATCDLKSINRNFTHIFNSLTHPSKSYDFRKQLYRKNIFASLVRLFDHSDDMVAVDGIVSIFHILCPTVQEKNQSEVHPHYEAMLQCDGINKIFKLFQRTENKPHRDFAAVSLGILFRMREMENVKMRREIIEFLRSRLKMSGYWIKDIVNFALCSLARNQVNLDEILKDNILITIKNKMKQELIEKKDRLNQMNELFNDQLYYCDLLIAVLYMREDDSLRQQLVDLSLIDSLLHIFATRDLRNIPRPYSELFSKIVDRCNNKIKQQIFNRKPYPSLVRLLSSPEKEVIEYSLFSICEILKYGIETAKSPNDPNPHFDTVKQCGGIDKIYEIVNKGVSPQIIQHSACAIGYLHKQRKIENRDMAQRVILALLMNNKKSPEEKHREEAAKVLDILEQNKANCEQIMIVIQSFPQLLDEDNKEDWDEEDDDDDET</sequence>
<organism evidence="8 9">
    <name type="scientific">Streblomastix strix</name>
    <dbReference type="NCBI Taxonomy" id="222440"/>
    <lineage>
        <taxon>Eukaryota</taxon>
        <taxon>Metamonada</taxon>
        <taxon>Preaxostyla</taxon>
        <taxon>Oxymonadida</taxon>
        <taxon>Streblomastigidae</taxon>
        <taxon>Streblomastix</taxon>
    </lineage>
</organism>
<feature type="compositionally biased region" description="Polar residues" evidence="6">
    <location>
        <begin position="494"/>
        <end position="503"/>
    </location>
</feature>
<dbReference type="PROSITE" id="PS00108">
    <property type="entry name" value="PROTEIN_KINASE_ST"/>
    <property type="match status" value="1"/>
</dbReference>
<evidence type="ECO:0000256" key="1">
    <source>
        <dbReference type="ARBA" id="ARBA00012513"/>
    </source>
</evidence>
<dbReference type="Gene3D" id="1.10.510.10">
    <property type="entry name" value="Transferase(Phosphotransferase) domain 1"/>
    <property type="match status" value="1"/>
</dbReference>
<reference evidence="8 9" key="1">
    <citation type="submission" date="2019-03" db="EMBL/GenBank/DDBJ databases">
        <title>Single cell metagenomics reveals metabolic interactions within the superorganism composed of flagellate Streblomastix strix and complex community of Bacteroidetes bacteria on its surface.</title>
        <authorList>
            <person name="Treitli S.C."/>
            <person name="Kolisko M."/>
            <person name="Husnik F."/>
            <person name="Keeling P."/>
            <person name="Hampl V."/>
        </authorList>
    </citation>
    <scope>NUCLEOTIDE SEQUENCE [LARGE SCALE GENOMIC DNA]</scope>
    <source>
        <strain evidence="8">ST1C</strain>
    </source>
</reference>
<dbReference type="SUPFAM" id="SSF48371">
    <property type="entry name" value="ARM repeat"/>
    <property type="match status" value="1"/>
</dbReference>
<evidence type="ECO:0000256" key="4">
    <source>
        <dbReference type="ARBA" id="ARBA00022777"/>
    </source>
</evidence>
<dbReference type="EMBL" id="SNRW01001453">
    <property type="protein sequence ID" value="KAA6396328.1"/>
    <property type="molecule type" value="Genomic_DNA"/>
</dbReference>
<feature type="region of interest" description="Disordered" evidence="6">
    <location>
        <begin position="180"/>
        <end position="202"/>
    </location>
</feature>
<dbReference type="InterPro" id="IPR011009">
    <property type="entry name" value="Kinase-like_dom_sf"/>
</dbReference>
<dbReference type="InterPro" id="IPR016024">
    <property type="entry name" value="ARM-type_fold"/>
</dbReference>
<evidence type="ECO:0000313" key="9">
    <source>
        <dbReference type="Proteomes" id="UP000324800"/>
    </source>
</evidence>
<feature type="region of interest" description="Disordered" evidence="6">
    <location>
        <begin position="489"/>
        <end position="588"/>
    </location>
</feature>
<feature type="domain" description="Protein kinase" evidence="7">
    <location>
        <begin position="7"/>
        <end position="286"/>
    </location>
</feature>
<dbReference type="PROSITE" id="PS50011">
    <property type="entry name" value="PROTEIN_KINASE_DOM"/>
    <property type="match status" value="1"/>
</dbReference>
<evidence type="ECO:0000256" key="5">
    <source>
        <dbReference type="ARBA" id="ARBA00022840"/>
    </source>
</evidence>
<feature type="region of interest" description="Disordered" evidence="6">
    <location>
        <begin position="361"/>
        <end position="380"/>
    </location>
</feature>
<keyword evidence="5" id="KW-0067">ATP-binding</keyword>
<dbReference type="Proteomes" id="UP000324800">
    <property type="component" value="Unassembled WGS sequence"/>
</dbReference>
<evidence type="ECO:0000256" key="3">
    <source>
        <dbReference type="ARBA" id="ARBA00022741"/>
    </source>
</evidence>
<dbReference type="SMART" id="SM00220">
    <property type="entry name" value="S_TKc"/>
    <property type="match status" value="1"/>
</dbReference>
<keyword evidence="3" id="KW-0547">Nucleotide-binding</keyword>